<comment type="similarity">
    <text evidence="1">Belongs to the peptidase S1 family.</text>
</comment>
<keyword evidence="5" id="KW-0720">Serine protease</keyword>
<evidence type="ECO:0000256" key="6">
    <source>
        <dbReference type="ARBA" id="ARBA00023145"/>
    </source>
</evidence>
<accession>A0AAV8VLM2</accession>
<dbReference type="PROSITE" id="PS00134">
    <property type="entry name" value="TRYPSIN_HIS"/>
    <property type="match status" value="1"/>
</dbReference>
<dbReference type="SMART" id="SM00020">
    <property type="entry name" value="Tryp_SPc"/>
    <property type="match status" value="1"/>
</dbReference>
<keyword evidence="6" id="KW-0865">Zymogen</keyword>
<dbReference type="Proteomes" id="UP001159042">
    <property type="component" value="Unassembled WGS sequence"/>
</dbReference>
<dbReference type="PANTHER" id="PTHR24276">
    <property type="entry name" value="POLYSERASE-RELATED"/>
    <property type="match status" value="1"/>
</dbReference>
<evidence type="ECO:0000256" key="3">
    <source>
        <dbReference type="ARBA" id="ARBA00022729"/>
    </source>
</evidence>
<dbReference type="InterPro" id="IPR009003">
    <property type="entry name" value="Peptidase_S1_PA"/>
</dbReference>
<dbReference type="InterPro" id="IPR050430">
    <property type="entry name" value="Peptidase_S1"/>
</dbReference>
<dbReference type="SUPFAM" id="SSF50494">
    <property type="entry name" value="Trypsin-like serine proteases"/>
    <property type="match status" value="1"/>
</dbReference>
<keyword evidence="7" id="KW-1015">Disulfide bond</keyword>
<dbReference type="Gene3D" id="2.40.10.10">
    <property type="entry name" value="Trypsin-like serine proteases"/>
    <property type="match status" value="1"/>
</dbReference>
<evidence type="ECO:0000256" key="7">
    <source>
        <dbReference type="ARBA" id="ARBA00023157"/>
    </source>
</evidence>
<dbReference type="InterPro" id="IPR018114">
    <property type="entry name" value="TRYPSIN_HIS"/>
</dbReference>
<evidence type="ECO:0000256" key="4">
    <source>
        <dbReference type="ARBA" id="ARBA00022801"/>
    </source>
</evidence>
<dbReference type="InterPro" id="IPR043504">
    <property type="entry name" value="Peptidase_S1_PA_chymotrypsin"/>
</dbReference>
<dbReference type="AlphaFoldDB" id="A0AAV8VLM2"/>
<dbReference type="InterPro" id="IPR001314">
    <property type="entry name" value="Peptidase_S1A"/>
</dbReference>
<keyword evidence="11" id="KW-1185">Reference proteome</keyword>
<evidence type="ECO:0000256" key="8">
    <source>
        <dbReference type="SAM" id="SignalP"/>
    </source>
</evidence>
<feature type="signal peptide" evidence="8">
    <location>
        <begin position="1"/>
        <end position="16"/>
    </location>
</feature>
<dbReference type="InterPro" id="IPR001254">
    <property type="entry name" value="Trypsin_dom"/>
</dbReference>
<evidence type="ECO:0000256" key="5">
    <source>
        <dbReference type="ARBA" id="ARBA00022825"/>
    </source>
</evidence>
<evidence type="ECO:0000313" key="10">
    <source>
        <dbReference type="EMBL" id="KAJ8915060.1"/>
    </source>
</evidence>
<dbReference type="GO" id="GO:0004252">
    <property type="term" value="F:serine-type endopeptidase activity"/>
    <property type="evidence" value="ECO:0007669"/>
    <property type="project" value="InterPro"/>
</dbReference>
<gene>
    <name evidence="10" type="ORF">NQ315_014315</name>
</gene>
<protein>
    <recommendedName>
        <fullName evidence="9">Peptidase S1 domain-containing protein</fullName>
    </recommendedName>
</protein>
<comment type="caution">
    <text evidence="10">The sequence shown here is derived from an EMBL/GenBank/DDBJ whole genome shotgun (WGS) entry which is preliminary data.</text>
</comment>
<evidence type="ECO:0000313" key="11">
    <source>
        <dbReference type="Proteomes" id="UP001159042"/>
    </source>
</evidence>
<evidence type="ECO:0000256" key="2">
    <source>
        <dbReference type="ARBA" id="ARBA00022670"/>
    </source>
</evidence>
<dbReference type="FunFam" id="2.40.10.10:FF:000077">
    <property type="entry name" value="Predicted protein"/>
    <property type="match status" value="1"/>
</dbReference>
<dbReference type="PROSITE" id="PS50240">
    <property type="entry name" value="TRYPSIN_DOM"/>
    <property type="match status" value="1"/>
</dbReference>
<evidence type="ECO:0000259" key="9">
    <source>
        <dbReference type="PROSITE" id="PS50240"/>
    </source>
</evidence>
<organism evidence="10 11">
    <name type="scientific">Exocentrus adspersus</name>
    <dbReference type="NCBI Taxonomy" id="1586481"/>
    <lineage>
        <taxon>Eukaryota</taxon>
        <taxon>Metazoa</taxon>
        <taxon>Ecdysozoa</taxon>
        <taxon>Arthropoda</taxon>
        <taxon>Hexapoda</taxon>
        <taxon>Insecta</taxon>
        <taxon>Pterygota</taxon>
        <taxon>Neoptera</taxon>
        <taxon>Endopterygota</taxon>
        <taxon>Coleoptera</taxon>
        <taxon>Polyphaga</taxon>
        <taxon>Cucujiformia</taxon>
        <taxon>Chrysomeloidea</taxon>
        <taxon>Cerambycidae</taxon>
        <taxon>Lamiinae</taxon>
        <taxon>Acanthocinini</taxon>
        <taxon>Exocentrus</taxon>
    </lineage>
</organism>
<reference evidence="10 11" key="1">
    <citation type="journal article" date="2023" name="Insect Mol. Biol.">
        <title>Genome sequencing provides insights into the evolution of gene families encoding plant cell wall-degrading enzymes in longhorned beetles.</title>
        <authorList>
            <person name="Shin N.R."/>
            <person name="Okamura Y."/>
            <person name="Kirsch R."/>
            <person name="Pauchet Y."/>
        </authorList>
    </citation>
    <scope>NUCLEOTIDE SEQUENCE [LARGE SCALE GENOMIC DNA]</scope>
    <source>
        <strain evidence="10">EAD_L_NR</strain>
    </source>
</reference>
<dbReference type="GO" id="GO:0006508">
    <property type="term" value="P:proteolysis"/>
    <property type="evidence" value="ECO:0007669"/>
    <property type="project" value="UniProtKB-KW"/>
</dbReference>
<dbReference type="Pfam" id="PF00089">
    <property type="entry name" value="Trypsin"/>
    <property type="match status" value="1"/>
</dbReference>
<name>A0AAV8VLM2_9CUCU</name>
<keyword evidence="2" id="KW-0645">Protease</keyword>
<keyword evidence="3 8" id="KW-0732">Signal</keyword>
<feature type="domain" description="Peptidase S1" evidence="9">
    <location>
        <begin position="27"/>
        <end position="251"/>
    </location>
</feature>
<dbReference type="PANTHER" id="PTHR24276:SF91">
    <property type="entry name" value="AT26814P-RELATED"/>
    <property type="match status" value="1"/>
</dbReference>
<sequence>MLELLVGLALLGAARGLPSSNLPGGRILGGNSTDISQHPYQLALLSHNDFFCGGVLISDTWGITAAHCFDFGIPFNLRVRGGSTYKSSGGEVIDIDEVLRHPEYNAQIVNYDAALIRLARSFTVENAKPIRVPELNHPIHNHEMATVTGWGATKQGGDSIEVLQQVRVPVVSMQNCRSVYGSEHITNVMFCAGYLGQGGRDACNEDAGGPLVIGDILAGLVSWGKGCGERDYPSVYTRVPSISNWILEVLERSRDI</sequence>
<evidence type="ECO:0000256" key="1">
    <source>
        <dbReference type="ARBA" id="ARBA00007664"/>
    </source>
</evidence>
<dbReference type="CDD" id="cd00190">
    <property type="entry name" value="Tryp_SPc"/>
    <property type="match status" value="1"/>
</dbReference>
<dbReference type="PRINTS" id="PR00722">
    <property type="entry name" value="CHYMOTRYPSIN"/>
</dbReference>
<proteinExistence type="inferred from homology"/>
<keyword evidence="4" id="KW-0378">Hydrolase</keyword>
<feature type="chain" id="PRO_5043496736" description="Peptidase S1 domain-containing protein" evidence="8">
    <location>
        <begin position="17"/>
        <end position="256"/>
    </location>
</feature>
<dbReference type="EMBL" id="JANEYG010000058">
    <property type="protein sequence ID" value="KAJ8915060.1"/>
    <property type="molecule type" value="Genomic_DNA"/>
</dbReference>